<gene>
    <name evidence="2" type="ORF">CYMTET_32656</name>
</gene>
<evidence type="ECO:0000256" key="1">
    <source>
        <dbReference type="SAM" id="MobiDB-lite"/>
    </source>
</evidence>
<organism evidence="2 3">
    <name type="scientific">Cymbomonas tetramitiformis</name>
    <dbReference type="NCBI Taxonomy" id="36881"/>
    <lineage>
        <taxon>Eukaryota</taxon>
        <taxon>Viridiplantae</taxon>
        <taxon>Chlorophyta</taxon>
        <taxon>Pyramimonadophyceae</taxon>
        <taxon>Pyramimonadales</taxon>
        <taxon>Pyramimonadaceae</taxon>
        <taxon>Cymbomonas</taxon>
    </lineage>
</organism>
<dbReference type="PANTHER" id="PTHR33050:SF7">
    <property type="entry name" value="RIBONUCLEASE H"/>
    <property type="match status" value="1"/>
</dbReference>
<feature type="compositionally biased region" description="Acidic residues" evidence="1">
    <location>
        <begin position="136"/>
        <end position="152"/>
    </location>
</feature>
<evidence type="ECO:0000313" key="2">
    <source>
        <dbReference type="EMBL" id="KAK3258293.1"/>
    </source>
</evidence>
<dbReference type="PANTHER" id="PTHR33050">
    <property type="entry name" value="REVERSE TRANSCRIPTASE DOMAIN-CONTAINING PROTEIN"/>
    <property type="match status" value="1"/>
</dbReference>
<sequence>MRSEEAMKSVCSDLRVVTRILAMGRSWTRSATRWHQLYRCVRFFEAADLQSAVEVLNFGLAPGGFTPAVWDGRGKVTEKAILKPPSRERLAFVAALVEAAEQCVEALVARLGFKLPEVPQQSTSEYRTSDKRAREDNDENEEEEQAEDALFEEVEEVATGPKPVSQKGKGGAGISPEDLARDEELKRRMDAFLMQKVPGYAPATGKGEASVFAQRKMPCAKLRKQIVADPVPGEMKSVAVPQLPKDQFRAQNMKMVECFEDETERKHFLNYISWFVSLDNRYAWADLHEFDTQVRDDFIAGRLKSWDPIQLGFRFQYSFLETLGEASRRLLDDKGSRGGKGETARTGKARKPERTWSAKFLAMFTAVGVSLASYGVPEAEHQHYMRDVEAVGAVVSPLTERADRWAQAAWGLPGAEAVVRGVATGFAWQQAEPTEFFRVENYVPPQHEEKVALKLQEEADAGRMQRGFPGVVVYLDDFILIADTEEACQQGFEILIELVEYLGFEVAPEKVESPRQDIVFLGVRLQSNQAGLGVVAMSIDESRVQRVASACREMAVLPTVRVKEVERLVGQLMFCARVVYGAQMYLRSGYAFIGRAGRMRRYYDKVPGDLSRDLV</sequence>
<dbReference type="InterPro" id="IPR052055">
    <property type="entry name" value="Hepadnavirus_pol/RT"/>
</dbReference>
<feature type="region of interest" description="Disordered" evidence="1">
    <location>
        <begin position="120"/>
        <end position="152"/>
    </location>
</feature>
<dbReference type="EMBL" id="LGRX02019646">
    <property type="protein sequence ID" value="KAK3258293.1"/>
    <property type="molecule type" value="Genomic_DNA"/>
</dbReference>
<keyword evidence="3" id="KW-1185">Reference proteome</keyword>
<protein>
    <recommendedName>
        <fullName evidence="4">Reverse transcriptase domain-containing protein</fullName>
    </recommendedName>
</protein>
<accession>A0AAE0FEK9</accession>
<feature type="region of interest" description="Disordered" evidence="1">
    <location>
        <begin position="331"/>
        <end position="350"/>
    </location>
</feature>
<evidence type="ECO:0000313" key="3">
    <source>
        <dbReference type="Proteomes" id="UP001190700"/>
    </source>
</evidence>
<dbReference type="Proteomes" id="UP001190700">
    <property type="component" value="Unassembled WGS sequence"/>
</dbReference>
<name>A0AAE0FEK9_9CHLO</name>
<dbReference type="InterPro" id="IPR043502">
    <property type="entry name" value="DNA/RNA_pol_sf"/>
</dbReference>
<dbReference type="SUPFAM" id="SSF56672">
    <property type="entry name" value="DNA/RNA polymerases"/>
    <property type="match status" value="1"/>
</dbReference>
<evidence type="ECO:0008006" key="4">
    <source>
        <dbReference type="Google" id="ProtNLM"/>
    </source>
</evidence>
<reference evidence="2 3" key="1">
    <citation type="journal article" date="2015" name="Genome Biol. Evol.">
        <title>Comparative Genomics of a Bacterivorous Green Alga Reveals Evolutionary Causalities and Consequences of Phago-Mixotrophic Mode of Nutrition.</title>
        <authorList>
            <person name="Burns J.A."/>
            <person name="Paasch A."/>
            <person name="Narechania A."/>
            <person name="Kim E."/>
        </authorList>
    </citation>
    <scope>NUCLEOTIDE SEQUENCE [LARGE SCALE GENOMIC DNA]</scope>
    <source>
        <strain evidence="2 3">PLY_AMNH</strain>
    </source>
</reference>
<dbReference type="InterPro" id="IPR043128">
    <property type="entry name" value="Rev_trsase/Diguanyl_cyclase"/>
</dbReference>
<comment type="caution">
    <text evidence="2">The sequence shown here is derived from an EMBL/GenBank/DDBJ whole genome shotgun (WGS) entry which is preliminary data.</text>
</comment>
<proteinExistence type="predicted"/>
<dbReference type="AlphaFoldDB" id="A0AAE0FEK9"/>
<dbReference type="Gene3D" id="3.30.70.270">
    <property type="match status" value="1"/>
</dbReference>